<organism evidence="2 3">
    <name type="scientific">Hypsizygus marmoreus</name>
    <name type="common">White beech mushroom</name>
    <name type="synonym">Agaricus marmoreus</name>
    <dbReference type="NCBI Taxonomy" id="39966"/>
    <lineage>
        <taxon>Eukaryota</taxon>
        <taxon>Fungi</taxon>
        <taxon>Dikarya</taxon>
        <taxon>Basidiomycota</taxon>
        <taxon>Agaricomycotina</taxon>
        <taxon>Agaricomycetes</taxon>
        <taxon>Agaricomycetidae</taxon>
        <taxon>Agaricales</taxon>
        <taxon>Tricholomatineae</taxon>
        <taxon>Lyophyllaceae</taxon>
        <taxon>Hypsizygus</taxon>
    </lineage>
</organism>
<proteinExistence type="predicted"/>
<dbReference type="AlphaFoldDB" id="A0A369JZK9"/>
<dbReference type="Proteomes" id="UP000076154">
    <property type="component" value="Unassembled WGS sequence"/>
</dbReference>
<evidence type="ECO:0000313" key="3">
    <source>
        <dbReference type="Proteomes" id="UP000076154"/>
    </source>
</evidence>
<reference evidence="2" key="1">
    <citation type="submission" date="2018-04" db="EMBL/GenBank/DDBJ databases">
        <title>Whole genome sequencing of Hypsizygus marmoreus.</title>
        <authorList>
            <person name="Choi I.-G."/>
            <person name="Min B."/>
            <person name="Kim J.-G."/>
            <person name="Kim S."/>
            <person name="Oh Y.-L."/>
            <person name="Kong W.-S."/>
            <person name="Park H."/>
            <person name="Jeong J."/>
            <person name="Song E.-S."/>
        </authorList>
    </citation>
    <scope>NUCLEOTIDE SEQUENCE [LARGE SCALE GENOMIC DNA]</scope>
    <source>
        <strain evidence="2">51987-8</strain>
    </source>
</reference>
<name>A0A369JZK9_HYPMA</name>
<evidence type="ECO:0000313" key="2">
    <source>
        <dbReference type="EMBL" id="RDB25063.1"/>
    </source>
</evidence>
<protein>
    <submittedName>
        <fullName evidence="2">Uncharacterized protein</fullName>
    </submittedName>
</protein>
<keyword evidence="3" id="KW-1185">Reference proteome</keyword>
<sequence>MDTSFLADDPSDSDSDMDSFSSLPPLVSYQDSLSSSNSSSESVSVLTLIDDRGTAVTDYCGPAVMDDDSPANGVLHPGMYAGDIMPLDILPPAI</sequence>
<comment type="caution">
    <text evidence="2">The sequence shown here is derived from an EMBL/GenBank/DDBJ whole genome shotgun (WGS) entry which is preliminary data.</text>
</comment>
<dbReference type="InParanoid" id="A0A369JZK9"/>
<feature type="compositionally biased region" description="Low complexity" evidence="1">
    <location>
        <begin position="18"/>
        <end position="43"/>
    </location>
</feature>
<accession>A0A369JZK9</accession>
<feature type="region of interest" description="Disordered" evidence="1">
    <location>
        <begin position="1"/>
        <end position="43"/>
    </location>
</feature>
<gene>
    <name evidence="2" type="ORF">Hypma_008123</name>
</gene>
<evidence type="ECO:0000256" key="1">
    <source>
        <dbReference type="SAM" id="MobiDB-lite"/>
    </source>
</evidence>
<dbReference type="EMBL" id="LUEZ02000041">
    <property type="protein sequence ID" value="RDB25063.1"/>
    <property type="molecule type" value="Genomic_DNA"/>
</dbReference>